<evidence type="ECO:0000256" key="4">
    <source>
        <dbReference type="ARBA" id="ARBA00022989"/>
    </source>
</evidence>
<dbReference type="PANTHER" id="PTHR23523:SF2">
    <property type="entry name" value="2-NITROIMIDAZOLE TRANSPORTER"/>
    <property type="match status" value="1"/>
</dbReference>
<name>A0ABW4CG96_9BACL</name>
<dbReference type="PANTHER" id="PTHR23523">
    <property type="match status" value="1"/>
</dbReference>
<keyword evidence="9" id="KW-1185">Reference proteome</keyword>
<dbReference type="CDD" id="cd17339">
    <property type="entry name" value="MFS_NIMT_CynX_like"/>
    <property type="match status" value="1"/>
</dbReference>
<dbReference type="InterPro" id="IPR011701">
    <property type="entry name" value="MFS"/>
</dbReference>
<evidence type="ECO:0000256" key="2">
    <source>
        <dbReference type="ARBA" id="ARBA00022448"/>
    </source>
</evidence>
<dbReference type="EMBL" id="JBHTNU010000028">
    <property type="protein sequence ID" value="MFD1428551.1"/>
    <property type="molecule type" value="Genomic_DNA"/>
</dbReference>
<evidence type="ECO:0000256" key="5">
    <source>
        <dbReference type="ARBA" id="ARBA00023136"/>
    </source>
</evidence>
<feature type="transmembrane region" description="Helical" evidence="6">
    <location>
        <begin position="86"/>
        <end position="103"/>
    </location>
</feature>
<feature type="transmembrane region" description="Helical" evidence="6">
    <location>
        <begin position="283"/>
        <end position="301"/>
    </location>
</feature>
<feature type="transmembrane region" description="Helical" evidence="6">
    <location>
        <begin position="307"/>
        <end position="330"/>
    </location>
</feature>
<dbReference type="InterPro" id="IPR036259">
    <property type="entry name" value="MFS_trans_sf"/>
</dbReference>
<accession>A0ABW4CG96</accession>
<feature type="transmembrane region" description="Helical" evidence="6">
    <location>
        <begin position="55"/>
        <end position="74"/>
    </location>
</feature>
<feature type="transmembrane region" description="Helical" evidence="6">
    <location>
        <begin position="216"/>
        <end position="240"/>
    </location>
</feature>
<evidence type="ECO:0000256" key="1">
    <source>
        <dbReference type="ARBA" id="ARBA00004651"/>
    </source>
</evidence>
<sequence length="403" mass="42886">MTNHSLTATENIFRGKTALFIIGMIWVAFNLRPAITSVGPLVGDIRQDLGISNGMAGWLTTLPVLSFAIFSLVAPKIGNRLGNEKTVFLGLLILTCGIVIRSSGPIIAVFAGTALIGVGVAINNVLLPGIVKHRFPEKTGMMTSIYSTSMGLFAAIASGVSIPLSQGLHLGWRRTLVLWGIIGVIALILWATQLGKKNPPDLPSSDTTSTPLWRSPLAWQVSFFMGLQSFLFYCMIAWLPEILSSQGMSRSMAGWMLFGVQFIGLPATFLAPVLADRFSHQRGIVGGISILYFVGLLGLFASGNLAIAILSVISIGLGQGASISLSLTMLSLRANHAKQAAALSGMAQSFGYLLAAIGPILTGFLYDTTHSWTLPILTFLIITLLMLLAGLGAGRNVTVFHEN</sequence>
<keyword evidence="4 6" id="KW-1133">Transmembrane helix</keyword>
<dbReference type="RefSeq" id="WP_380167553.1">
    <property type="nucleotide sequence ID" value="NZ_JBHTNU010000028.1"/>
</dbReference>
<organism evidence="8 9">
    <name type="scientific">Kroppenstedtia sanguinis</name>
    <dbReference type="NCBI Taxonomy" id="1380684"/>
    <lineage>
        <taxon>Bacteria</taxon>
        <taxon>Bacillati</taxon>
        <taxon>Bacillota</taxon>
        <taxon>Bacilli</taxon>
        <taxon>Bacillales</taxon>
        <taxon>Thermoactinomycetaceae</taxon>
        <taxon>Kroppenstedtia</taxon>
    </lineage>
</organism>
<protein>
    <submittedName>
        <fullName evidence="8">CynX/NimT family MFS transporter</fullName>
    </submittedName>
</protein>
<dbReference type="InterPro" id="IPR020846">
    <property type="entry name" value="MFS_dom"/>
</dbReference>
<feature type="transmembrane region" description="Helical" evidence="6">
    <location>
        <begin position="12"/>
        <end position="35"/>
    </location>
</feature>
<feature type="transmembrane region" description="Helical" evidence="6">
    <location>
        <begin position="109"/>
        <end position="131"/>
    </location>
</feature>
<dbReference type="PROSITE" id="PS50850">
    <property type="entry name" value="MFS"/>
    <property type="match status" value="1"/>
</dbReference>
<feature type="transmembrane region" description="Helical" evidence="6">
    <location>
        <begin position="176"/>
        <end position="195"/>
    </location>
</feature>
<evidence type="ECO:0000313" key="9">
    <source>
        <dbReference type="Proteomes" id="UP001597282"/>
    </source>
</evidence>
<dbReference type="SUPFAM" id="SSF103473">
    <property type="entry name" value="MFS general substrate transporter"/>
    <property type="match status" value="1"/>
</dbReference>
<keyword evidence="2" id="KW-0813">Transport</keyword>
<proteinExistence type="predicted"/>
<feature type="transmembrane region" description="Helical" evidence="6">
    <location>
        <begin position="252"/>
        <end position="271"/>
    </location>
</feature>
<feature type="domain" description="Major facilitator superfamily (MFS) profile" evidence="7">
    <location>
        <begin position="18"/>
        <end position="401"/>
    </location>
</feature>
<feature type="transmembrane region" description="Helical" evidence="6">
    <location>
        <begin position="143"/>
        <end position="164"/>
    </location>
</feature>
<dbReference type="Pfam" id="PF07690">
    <property type="entry name" value="MFS_1"/>
    <property type="match status" value="1"/>
</dbReference>
<dbReference type="Proteomes" id="UP001597282">
    <property type="component" value="Unassembled WGS sequence"/>
</dbReference>
<comment type="subcellular location">
    <subcellularLocation>
        <location evidence="1">Cell membrane</location>
        <topology evidence="1">Multi-pass membrane protein</topology>
    </subcellularLocation>
</comment>
<dbReference type="InterPro" id="IPR052524">
    <property type="entry name" value="MFS_Cyanate_Porter"/>
</dbReference>
<feature type="transmembrane region" description="Helical" evidence="6">
    <location>
        <begin position="342"/>
        <end position="366"/>
    </location>
</feature>
<evidence type="ECO:0000313" key="8">
    <source>
        <dbReference type="EMBL" id="MFD1428551.1"/>
    </source>
</evidence>
<evidence type="ECO:0000256" key="3">
    <source>
        <dbReference type="ARBA" id="ARBA00022692"/>
    </source>
</evidence>
<evidence type="ECO:0000259" key="7">
    <source>
        <dbReference type="PROSITE" id="PS50850"/>
    </source>
</evidence>
<keyword evidence="5 6" id="KW-0472">Membrane</keyword>
<comment type="caution">
    <text evidence="8">The sequence shown here is derived from an EMBL/GenBank/DDBJ whole genome shotgun (WGS) entry which is preliminary data.</text>
</comment>
<dbReference type="Gene3D" id="1.20.1250.20">
    <property type="entry name" value="MFS general substrate transporter like domains"/>
    <property type="match status" value="1"/>
</dbReference>
<evidence type="ECO:0000256" key="6">
    <source>
        <dbReference type="SAM" id="Phobius"/>
    </source>
</evidence>
<gene>
    <name evidence="8" type="ORF">ACFQ4Y_16795</name>
</gene>
<reference evidence="9" key="1">
    <citation type="journal article" date="2019" name="Int. J. Syst. Evol. Microbiol.">
        <title>The Global Catalogue of Microorganisms (GCM) 10K type strain sequencing project: providing services to taxonomists for standard genome sequencing and annotation.</title>
        <authorList>
            <consortium name="The Broad Institute Genomics Platform"/>
            <consortium name="The Broad Institute Genome Sequencing Center for Infectious Disease"/>
            <person name="Wu L."/>
            <person name="Ma J."/>
        </authorList>
    </citation>
    <scope>NUCLEOTIDE SEQUENCE [LARGE SCALE GENOMIC DNA]</scope>
    <source>
        <strain evidence="9">S1</strain>
    </source>
</reference>
<keyword evidence="3 6" id="KW-0812">Transmembrane</keyword>
<feature type="transmembrane region" description="Helical" evidence="6">
    <location>
        <begin position="372"/>
        <end position="393"/>
    </location>
</feature>